<keyword evidence="4" id="KW-0378">Hydrolase</keyword>
<evidence type="ECO:0000256" key="7">
    <source>
        <dbReference type="SAM" id="SignalP"/>
    </source>
</evidence>
<name>A0A4R3JZ89_9PROT</name>
<dbReference type="GO" id="GO:0004630">
    <property type="term" value="F:phospholipase D activity"/>
    <property type="evidence" value="ECO:0007669"/>
    <property type="project" value="UniProtKB-EC"/>
</dbReference>
<reference evidence="9 10" key="1">
    <citation type="submission" date="2019-03" db="EMBL/GenBank/DDBJ databases">
        <title>Genomic Encyclopedia of Type Strains, Phase IV (KMG-IV): sequencing the most valuable type-strain genomes for metagenomic binning, comparative biology and taxonomic classification.</title>
        <authorList>
            <person name="Goeker M."/>
        </authorList>
    </citation>
    <scope>NUCLEOTIDE SEQUENCE [LARGE SCALE GENOMIC DNA]</scope>
    <source>
        <strain evidence="9 10">DSM 103923</strain>
    </source>
</reference>
<dbReference type="SUPFAM" id="SSF56024">
    <property type="entry name" value="Phospholipase D/nuclease"/>
    <property type="match status" value="1"/>
</dbReference>
<evidence type="ECO:0000256" key="1">
    <source>
        <dbReference type="ARBA" id="ARBA00000798"/>
    </source>
</evidence>
<dbReference type="PANTHER" id="PTHR43856:SF1">
    <property type="entry name" value="MITOCHONDRIAL CARDIOLIPIN HYDROLASE"/>
    <property type="match status" value="1"/>
</dbReference>
<evidence type="ECO:0000256" key="2">
    <source>
        <dbReference type="ARBA" id="ARBA00008664"/>
    </source>
</evidence>
<evidence type="ECO:0000313" key="9">
    <source>
        <dbReference type="EMBL" id="TCS72417.1"/>
    </source>
</evidence>
<dbReference type="GO" id="GO:0016042">
    <property type="term" value="P:lipid catabolic process"/>
    <property type="evidence" value="ECO:0007669"/>
    <property type="project" value="UniProtKB-KW"/>
</dbReference>
<dbReference type="GO" id="GO:0006793">
    <property type="term" value="P:phosphorus metabolic process"/>
    <property type="evidence" value="ECO:0007669"/>
    <property type="project" value="UniProtKB-ARBA"/>
</dbReference>
<evidence type="ECO:0000256" key="4">
    <source>
        <dbReference type="ARBA" id="ARBA00022801"/>
    </source>
</evidence>
<dbReference type="CDD" id="cd09170">
    <property type="entry name" value="PLDc_Nuc"/>
    <property type="match status" value="1"/>
</dbReference>
<dbReference type="InterPro" id="IPR025202">
    <property type="entry name" value="PLD-like_dom"/>
</dbReference>
<evidence type="ECO:0000256" key="3">
    <source>
        <dbReference type="ARBA" id="ARBA00012027"/>
    </source>
</evidence>
<dbReference type="GO" id="GO:0016891">
    <property type="term" value="F:RNA endonuclease activity producing 5'-phosphomonoesters, hydrolytic mechanism"/>
    <property type="evidence" value="ECO:0007669"/>
    <property type="project" value="TreeGrafter"/>
</dbReference>
<keyword evidence="10" id="KW-1185">Reference proteome</keyword>
<sequence>MRRWLWLLAACGLCPPALASEPLTLSAQGQIQVAFTPGDDAGALIVSAIHQARRQILVQAFSFTHAAIAEALIAARRRGVEVQLLADPEQAETVKTSRIDQLAAAGIPVYLDGQHAAAHNKIMVIDAGQPTATVITGSFNFTHAAQYRNAENALLLRGNPLLADAYAANWRRHRTHSLPYRKR</sequence>
<dbReference type="Pfam" id="PF13091">
    <property type="entry name" value="PLDc_2"/>
    <property type="match status" value="1"/>
</dbReference>
<accession>A0A4R3JZ89</accession>
<protein>
    <recommendedName>
        <fullName evidence="3">phospholipase D</fullName>
        <ecNumber evidence="3">3.1.4.4</ecNumber>
    </recommendedName>
</protein>
<evidence type="ECO:0000259" key="8">
    <source>
        <dbReference type="PROSITE" id="PS50035"/>
    </source>
</evidence>
<keyword evidence="5" id="KW-0442">Lipid degradation</keyword>
<dbReference type="Proteomes" id="UP000295135">
    <property type="component" value="Unassembled WGS sequence"/>
</dbReference>
<dbReference type="PROSITE" id="PS50035">
    <property type="entry name" value="PLD"/>
    <property type="match status" value="1"/>
</dbReference>
<feature type="domain" description="PLD phosphodiesterase" evidence="8">
    <location>
        <begin position="114"/>
        <end position="145"/>
    </location>
</feature>
<gene>
    <name evidence="9" type="ORF">EDC61_10571</name>
</gene>
<feature type="signal peptide" evidence="7">
    <location>
        <begin position="1"/>
        <end position="19"/>
    </location>
</feature>
<dbReference type="InterPro" id="IPR001736">
    <property type="entry name" value="PLipase_D/transphosphatidylase"/>
</dbReference>
<feature type="chain" id="PRO_5020247165" description="phospholipase D" evidence="7">
    <location>
        <begin position="20"/>
        <end position="183"/>
    </location>
</feature>
<dbReference type="EC" id="3.1.4.4" evidence="3"/>
<dbReference type="EMBL" id="SLZY01000005">
    <property type="protein sequence ID" value="TCS72417.1"/>
    <property type="molecule type" value="Genomic_DNA"/>
</dbReference>
<evidence type="ECO:0000256" key="6">
    <source>
        <dbReference type="ARBA" id="ARBA00023098"/>
    </source>
</evidence>
<organism evidence="9 10">
    <name type="scientific">Sulfuritortus calidifontis</name>
    <dbReference type="NCBI Taxonomy" id="1914471"/>
    <lineage>
        <taxon>Bacteria</taxon>
        <taxon>Pseudomonadati</taxon>
        <taxon>Pseudomonadota</taxon>
        <taxon>Betaproteobacteria</taxon>
        <taxon>Nitrosomonadales</taxon>
        <taxon>Thiobacillaceae</taxon>
        <taxon>Sulfuritortus</taxon>
    </lineage>
</organism>
<evidence type="ECO:0000313" key="10">
    <source>
        <dbReference type="Proteomes" id="UP000295135"/>
    </source>
</evidence>
<dbReference type="AlphaFoldDB" id="A0A4R3JZ89"/>
<dbReference type="RefSeq" id="WP_126463467.1">
    <property type="nucleotide sequence ID" value="NZ_AP018721.1"/>
</dbReference>
<dbReference type="OrthoDB" id="5294698at2"/>
<proteinExistence type="inferred from homology"/>
<dbReference type="PANTHER" id="PTHR43856">
    <property type="entry name" value="CARDIOLIPIN HYDROLASE"/>
    <property type="match status" value="1"/>
</dbReference>
<evidence type="ECO:0000256" key="5">
    <source>
        <dbReference type="ARBA" id="ARBA00022963"/>
    </source>
</evidence>
<comment type="catalytic activity">
    <reaction evidence="1">
        <text>a 1,2-diacyl-sn-glycero-3-phosphocholine + H2O = a 1,2-diacyl-sn-glycero-3-phosphate + choline + H(+)</text>
        <dbReference type="Rhea" id="RHEA:14445"/>
        <dbReference type="ChEBI" id="CHEBI:15354"/>
        <dbReference type="ChEBI" id="CHEBI:15377"/>
        <dbReference type="ChEBI" id="CHEBI:15378"/>
        <dbReference type="ChEBI" id="CHEBI:57643"/>
        <dbReference type="ChEBI" id="CHEBI:58608"/>
        <dbReference type="EC" id="3.1.4.4"/>
    </reaction>
</comment>
<dbReference type="InterPro" id="IPR051406">
    <property type="entry name" value="PLD_domain"/>
</dbReference>
<keyword evidence="7" id="KW-0732">Signal</keyword>
<comment type="similarity">
    <text evidence="2">Belongs to the phospholipase D family.</text>
</comment>
<comment type="caution">
    <text evidence="9">The sequence shown here is derived from an EMBL/GenBank/DDBJ whole genome shotgun (WGS) entry which is preliminary data.</text>
</comment>
<dbReference type="Gene3D" id="3.30.870.10">
    <property type="entry name" value="Endonuclease Chain A"/>
    <property type="match status" value="1"/>
</dbReference>
<keyword evidence="6" id="KW-0443">Lipid metabolism</keyword>